<name>A0ABQ4Z8C3_9ASTR</name>
<evidence type="ECO:0000313" key="1">
    <source>
        <dbReference type="EMBL" id="GJS86424.1"/>
    </source>
</evidence>
<organism evidence="1 2">
    <name type="scientific">Tanacetum coccineum</name>
    <dbReference type="NCBI Taxonomy" id="301880"/>
    <lineage>
        <taxon>Eukaryota</taxon>
        <taxon>Viridiplantae</taxon>
        <taxon>Streptophyta</taxon>
        <taxon>Embryophyta</taxon>
        <taxon>Tracheophyta</taxon>
        <taxon>Spermatophyta</taxon>
        <taxon>Magnoliopsida</taxon>
        <taxon>eudicotyledons</taxon>
        <taxon>Gunneridae</taxon>
        <taxon>Pentapetalae</taxon>
        <taxon>asterids</taxon>
        <taxon>campanulids</taxon>
        <taxon>Asterales</taxon>
        <taxon>Asteraceae</taxon>
        <taxon>Asteroideae</taxon>
        <taxon>Anthemideae</taxon>
        <taxon>Anthemidinae</taxon>
        <taxon>Tanacetum</taxon>
    </lineage>
</organism>
<gene>
    <name evidence="1" type="ORF">Tco_0769060</name>
</gene>
<keyword evidence="2" id="KW-1185">Reference proteome</keyword>
<comment type="caution">
    <text evidence="1">The sequence shown here is derived from an EMBL/GenBank/DDBJ whole genome shotgun (WGS) entry which is preliminary data.</text>
</comment>
<reference evidence="1" key="2">
    <citation type="submission" date="2022-01" db="EMBL/GenBank/DDBJ databases">
        <authorList>
            <person name="Yamashiro T."/>
            <person name="Shiraishi A."/>
            <person name="Satake H."/>
            <person name="Nakayama K."/>
        </authorList>
    </citation>
    <scope>NUCLEOTIDE SEQUENCE</scope>
</reference>
<protein>
    <submittedName>
        <fullName evidence="1">Uncharacterized protein</fullName>
    </submittedName>
</protein>
<reference evidence="1" key="1">
    <citation type="journal article" date="2022" name="Int. J. Mol. Sci.">
        <title>Draft Genome of Tanacetum Coccineum: Genomic Comparison of Closely Related Tanacetum-Family Plants.</title>
        <authorList>
            <person name="Yamashiro T."/>
            <person name="Shiraishi A."/>
            <person name="Nakayama K."/>
            <person name="Satake H."/>
        </authorList>
    </citation>
    <scope>NUCLEOTIDE SEQUENCE</scope>
</reference>
<dbReference type="Proteomes" id="UP001151760">
    <property type="component" value="Unassembled WGS sequence"/>
</dbReference>
<evidence type="ECO:0000313" key="2">
    <source>
        <dbReference type="Proteomes" id="UP001151760"/>
    </source>
</evidence>
<sequence length="157" mass="17157">MAPKGRVEMMKAAAGWYEPPAFATSHLVAATVAASHCRTLTKAAATVDWHKFEKVQGGLLSVGQLLCSLWNSQRRGATLLRTMHGSYHACHVLLQNESYMHDKYGATRMTYGGLCLSNDGEKRKDGGRRSNLVATSPKADTHLALALNKNPYSNRVV</sequence>
<proteinExistence type="predicted"/>
<dbReference type="EMBL" id="BQNB010011123">
    <property type="protein sequence ID" value="GJS86424.1"/>
    <property type="molecule type" value="Genomic_DNA"/>
</dbReference>
<accession>A0ABQ4Z8C3</accession>